<reference evidence="9" key="1">
    <citation type="journal article" date="2017" name="Nat. Ecol. Evol.">
        <title>Genome expansion and lineage-specific genetic innovations in the forest pathogenic fungi Armillaria.</title>
        <authorList>
            <person name="Sipos G."/>
            <person name="Prasanna A.N."/>
            <person name="Walter M.C."/>
            <person name="O'Connor E."/>
            <person name="Balint B."/>
            <person name="Krizsan K."/>
            <person name="Kiss B."/>
            <person name="Hess J."/>
            <person name="Varga T."/>
            <person name="Slot J."/>
            <person name="Riley R."/>
            <person name="Boka B."/>
            <person name="Rigling D."/>
            <person name="Barry K."/>
            <person name="Lee J."/>
            <person name="Mihaltcheva S."/>
            <person name="LaButti K."/>
            <person name="Lipzen A."/>
            <person name="Waldron R."/>
            <person name="Moloney N.M."/>
            <person name="Sperisen C."/>
            <person name="Kredics L."/>
            <person name="Vagvoelgyi C."/>
            <person name="Patrignani A."/>
            <person name="Fitzpatrick D."/>
            <person name="Nagy I."/>
            <person name="Doyle S."/>
            <person name="Anderson J.B."/>
            <person name="Grigoriev I.V."/>
            <person name="Gueldener U."/>
            <person name="Muensterkoetter M."/>
            <person name="Nagy L.G."/>
        </authorList>
    </citation>
    <scope>NUCLEOTIDE SEQUENCE [LARGE SCALE GENOMIC DNA]</scope>
    <source>
        <strain evidence="9">C18/9</strain>
    </source>
</reference>
<protein>
    <recommendedName>
        <fullName evidence="7">DUF202 domain-containing protein</fullName>
    </recommendedName>
</protein>
<dbReference type="OrthoDB" id="199599at2759"/>
<dbReference type="Pfam" id="PF02656">
    <property type="entry name" value="DUF202"/>
    <property type="match status" value="1"/>
</dbReference>
<evidence type="ECO:0000256" key="2">
    <source>
        <dbReference type="ARBA" id="ARBA00022475"/>
    </source>
</evidence>
<feature type="transmembrane region" description="Helical" evidence="6">
    <location>
        <begin position="101"/>
        <end position="127"/>
    </location>
</feature>
<evidence type="ECO:0000256" key="6">
    <source>
        <dbReference type="SAM" id="Phobius"/>
    </source>
</evidence>
<keyword evidence="5 6" id="KW-0472">Membrane</keyword>
<evidence type="ECO:0000256" key="3">
    <source>
        <dbReference type="ARBA" id="ARBA00022692"/>
    </source>
</evidence>
<feature type="transmembrane region" description="Helical" evidence="6">
    <location>
        <begin position="24"/>
        <end position="47"/>
    </location>
</feature>
<dbReference type="InterPro" id="IPR003807">
    <property type="entry name" value="DUF202"/>
</dbReference>
<accession>A0A284S6A6</accession>
<keyword evidence="9" id="KW-1185">Reference proteome</keyword>
<dbReference type="PANTHER" id="PTHR34187:SF2">
    <property type="entry name" value="DUF202 DOMAIN-CONTAINING PROTEIN"/>
    <property type="match status" value="1"/>
</dbReference>
<keyword evidence="4 6" id="KW-1133">Transmembrane helix</keyword>
<feature type="transmembrane region" description="Helical" evidence="6">
    <location>
        <begin position="68"/>
        <end position="89"/>
    </location>
</feature>
<dbReference type="AlphaFoldDB" id="A0A284S6A6"/>
<sequence>MHISLTLENNGSVARDHLASERTFLAYVRTSLVLASTGVALVQLFSITMQSASFLPTSASTQAYAKPLGATTVLLALGILAVGVSRYFSVQAALTEGKFPVARTVAVIITGCMAMLVTMLFAFVLAARTRVRFSSIYILIKADGLTGVGLTNPVCLNSDTWDNDLFAGRKRSWTGDV</sequence>
<name>A0A284S6A6_ARMOS</name>
<gene>
    <name evidence="8" type="ORF">ARMOST_20069</name>
</gene>
<dbReference type="OMA" id="IESTHHN"/>
<evidence type="ECO:0000259" key="7">
    <source>
        <dbReference type="Pfam" id="PF02656"/>
    </source>
</evidence>
<feature type="domain" description="DUF202" evidence="7">
    <location>
        <begin position="15"/>
        <end position="92"/>
    </location>
</feature>
<dbReference type="InterPro" id="IPR052053">
    <property type="entry name" value="IM_YidH-like"/>
</dbReference>
<keyword evidence="2" id="KW-1003">Cell membrane</keyword>
<evidence type="ECO:0000256" key="5">
    <source>
        <dbReference type="ARBA" id="ARBA00023136"/>
    </source>
</evidence>
<evidence type="ECO:0000313" key="9">
    <source>
        <dbReference type="Proteomes" id="UP000219338"/>
    </source>
</evidence>
<organism evidence="8 9">
    <name type="scientific">Armillaria ostoyae</name>
    <name type="common">Armillaria root rot fungus</name>
    <dbReference type="NCBI Taxonomy" id="47428"/>
    <lineage>
        <taxon>Eukaryota</taxon>
        <taxon>Fungi</taxon>
        <taxon>Dikarya</taxon>
        <taxon>Basidiomycota</taxon>
        <taxon>Agaricomycotina</taxon>
        <taxon>Agaricomycetes</taxon>
        <taxon>Agaricomycetidae</taxon>
        <taxon>Agaricales</taxon>
        <taxon>Marasmiineae</taxon>
        <taxon>Physalacriaceae</taxon>
        <taxon>Armillaria</taxon>
    </lineage>
</organism>
<dbReference type="Proteomes" id="UP000219338">
    <property type="component" value="Unassembled WGS sequence"/>
</dbReference>
<dbReference type="PANTHER" id="PTHR34187">
    <property type="entry name" value="FGR18P"/>
    <property type="match status" value="1"/>
</dbReference>
<evidence type="ECO:0000256" key="1">
    <source>
        <dbReference type="ARBA" id="ARBA00004651"/>
    </source>
</evidence>
<dbReference type="GO" id="GO:0005886">
    <property type="term" value="C:plasma membrane"/>
    <property type="evidence" value="ECO:0007669"/>
    <property type="project" value="UniProtKB-SubCell"/>
</dbReference>
<comment type="subcellular location">
    <subcellularLocation>
        <location evidence="1">Cell membrane</location>
        <topology evidence="1">Multi-pass membrane protein</topology>
    </subcellularLocation>
</comment>
<evidence type="ECO:0000313" key="8">
    <source>
        <dbReference type="EMBL" id="SJL16543.1"/>
    </source>
</evidence>
<dbReference type="EMBL" id="FUEG01000035">
    <property type="protein sequence ID" value="SJL16543.1"/>
    <property type="molecule type" value="Genomic_DNA"/>
</dbReference>
<keyword evidence="3 6" id="KW-0812">Transmembrane</keyword>
<proteinExistence type="predicted"/>
<evidence type="ECO:0000256" key="4">
    <source>
        <dbReference type="ARBA" id="ARBA00022989"/>
    </source>
</evidence>